<proteinExistence type="predicted"/>
<dbReference type="AlphaFoldDB" id="A0A7I7QM17"/>
<evidence type="ECO:0000313" key="1">
    <source>
        <dbReference type="EMBL" id="BBY27324.1"/>
    </source>
</evidence>
<reference evidence="1 2" key="1">
    <citation type="journal article" date="2019" name="Emerg. Microbes Infect.">
        <title>Comprehensive subspecies identification of 175 nontuberculous mycobacteria species based on 7547 genomic profiles.</title>
        <authorList>
            <person name="Matsumoto Y."/>
            <person name="Kinjo T."/>
            <person name="Motooka D."/>
            <person name="Nabeya D."/>
            <person name="Jung N."/>
            <person name="Uechi K."/>
            <person name="Horii T."/>
            <person name="Iida T."/>
            <person name="Fujita J."/>
            <person name="Nakamura S."/>
        </authorList>
    </citation>
    <scope>NUCLEOTIDE SEQUENCE [LARGE SCALE GENOMIC DNA]</scope>
    <source>
        <strain evidence="1 2">JCM 17899</strain>
    </source>
</reference>
<dbReference type="EMBL" id="AP022588">
    <property type="protein sequence ID" value="BBY27324.1"/>
    <property type="molecule type" value="Genomic_DNA"/>
</dbReference>
<dbReference type="RefSeq" id="WP_163794981.1">
    <property type="nucleotide sequence ID" value="NZ_AP022588.1"/>
</dbReference>
<protein>
    <submittedName>
        <fullName evidence="1">Uncharacterized protein</fullName>
    </submittedName>
</protein>
<keyword evidence="2" id="KW-1185">Reference proteome</keyword>
<organism evidence="1 2">
    <name type="scientific">Mycolicibacterium sediminis</name>
    <dbReference type="NCBI Taxonomy" id="1286180"/>
    <lineage>
        <taxon>Bacteria</taxon>
        <taxon>Bacillati</taxon>
        <taxon>Actinomycetota</taxon>
        <taxon>Actinomycetes</taxon>
        <taxon>Mycobacteriales</taxon>
        <taxon>Mycobacteriaceae</taxon>
        <taxon>Mycolicibacterium</taxon>
    </lineage>
</organism>
<name>A0A7I7QM17_9MYCO</name>
<dbReference type="KEGG" id="msei:MSEDJ_14200"/>
<evidence type="ECO:0000313" key="2">
    <source>
        <dbReference type="Proteomes" id="UP000467193"/>
    </source>
</evidence>
<sequence length="133" mass="14646">MSLVVERGKTRCPSCVAFADYSFVECGPDTMEYEVRCGQCGEVYREVTSTELLPLLTDAEIYVYTPYSERVRAQPWLRVVATGRRTRLLALEAAAAARDALGDARDALGQLPKRLPQSPLRELEAGRGAAHAV</sequence>
<dbReference type="Proteomes" id="UP000467193">
    <property type="component" value="Chromosome"/>
</dbReference>
<accession>A0A7I7QM17</accession>
<gene>
    <name evidence="1" type="ORF">MSEDJ_14200</name>
</gene>